<evidence type="ECO:0000256" key="1">
    <source>
        <dbReference type="SAM" id="SignalP"/>
    </source>
</evidence>
<organism evidence="2 3">
    <name type="scientific">Pseudocitrobacter corydidari</name>
    <dbReference type="NCBI Taxonomy" id="2891570"/>
    <lineage>
        <taxon>Bacteria</taxon>
        <taxon>Pseudomonadati</taxon>
        <taxon>Pseudomonadota</taxon>
        <taxon>Gammaproteobacteria</taxon>
        <taxon>Enterobacterales</taxon>
        <taxon>Enterobacteriaceae</taxon>
        <taxon>Pseudocitrobacter</taxon>
    </lineage>
</organism>
<dbReference type="Proteomes" id="UP001199659">
    <property type="component" value="Chromosome"/>
</dbReference>
<feature type="signal peptide" evidence="1">
    <location>
        <begin position="1"/>
        <end position="22"/>
    </location>
</feature>
<gene>
    <name evidence="2" type="ORF">G163CM_07860</name>
</gene>
<evidence type="ECO:0008006" key="4">
    <source>
        <dbReference type="Google" id="ProtNLM"/>
    </source>
</evidence>
<dbReference type="EMBL" id="CP087880">
    <property type="protein sequence ID" value="UGS40093.1"/>
    <property type="molecule type" value="Genomic_DNA"/>
</dbReference>
<accession>A0ABY3S1I5</accession>
<keyword evidence="1" id="KW-0732">Signal</keyword>
<evidence type="ECO:0000313" key="2">
    <source>
        <dbReference type="EMBL" id="UGS40093.1"/>
    </source>
</evidence>
<proteinExistence type="predicted"/>
<evidence type="ECO:0000313" key="3">
    <source>
        <dbReference type="Proteomes" id="UP001199659"/>
    </source>
</evidence>
<feature type="chain" id="PRO_5047036279" description="DUF4431 domain-containing protein" evidence="1">
    <location>
        <begin position="23"/>
        <end position="326"/>
    </location>
</feature>
<reference evidence="2 3" key="1">
    <citation type="journal article" date="2022" name="Int. J. Syst. Evol. Microbiol.">
        <title>Pseudocitrobacter corydidari sp. nov., isolated from the Asian emerald cockroach Corydidarum magnifica.</title>
        <authorList>
            <person name="Guzman J."/>
            <person name="Poehlein A."/>
            <person name="Glaeser S.P."/>
            <person name="Schwengers O."/>
            <person name="Blom J."/>
            <person name="Hollensteiner J."/>
            <person name="Kampfer P."/>
            <person name="Vilcinskas A."/>
        </authorList>
    </citation>
    <scope>NUCLEOTIDE SEQUENCE [LARGE SCALE GENOMIC DNA]</scope>
    <source>
        <strain evidence="2">G163CM</strain>
    </source>
</reference>
<sequence length="326" mass="36025">MHRHGLISALVMLSGISLSVCADDGDCFHYNDVVTLSGVVQSQTFFGPPGYGETPDIDRRDVQDVLLLDEPIYTTASSEGGAESNETEITLEAQSREGNVSQMLAGKHITVTGLIQHTPIAEGTNLILSSYQITNNVSLNDTQKRDALTQFKRFQQALKNGDVAGVKSFITFPLKWDTEIPWLKEGTPAPGEITDEDFTQHFPDIVQLLNPITHIETDLQRLTLKEYRISGLSAEAQKKEYYPADNDDEDNDLYYYLEGDQKHFVKGVCDKVSGAFFSGDSLQVMIGTSPNKQVPGLYEVCDYQPYILSFGLTQNQLKILDVSGAG</sequence>
<keyword evidence="3" id="KW-1185">Reference proteome</keyword>
<name>A0ABY3S1I5_9ENTR</name>
<protein>
    <recommendedName>
        <fullName evidence="4">DUF4431 domain-containing protein</fullName>
    </recommendedName>
</protein>